<dbReference type="PANTHER" id="PTHR31374">
    <property type="entry name" value="AUXIN-INDUCED PROTEIN-LIKE-RELATED"/>
    <property type="match status" value="1"/>
</dbReference>
<dbReference type="Proteomes" id="UP000317650">
    <property type="component" value="Chromosome 9"/>
</dbReference>
<dbReference type="InterPro" id="IPR003676">
    <property type="entry name" value="SAUR_fam"/>
</dbReference>
<dbReference type="Pfam" id="PF02519">
    <property type="entry name" value="Auxin_inducible"/>
    <property type="match status" value="1"/>
</dbReference>
<evidence type="ECO:0000313" key="3">
    <source>
        <dbReference type="Proteomes" id="UP000317650"/>
    </source>
</evidence>
<evidence type="ECO:0000313" key="2">
    <source>
        <dbReference type="EMBL" id="THU46843.1"/>
    </source>
</evidence>
<protein>
    <submittedName>
        <fullName evidence="2">Uncharacterized protein</fullName>
    </submittedName>
</protein>
<keyword evidence="3" id="KW-1185">Reference proteome</keyword>
<accession>A0A4S8IF53</accession>
<proteinExistence type="inferred from homology"/>
<dbReference type="AlphaFoldDB" id="A0A4S8IF53"/>
<comment type="similarity">
    <text evidence="1">Belongs to the ARG7 family.</text>
</comment>
<dbReference type="PANTHER" id="PTHR31374:SF198">
    <property type="entry name" value="AUXIN-RESPONSIVE PROTEIN SAUR72"/>
    <property type="match status" value="1"/>
</dbReference>
<reference evidence="2 3" key="1">
    <citation type="journal article" date="2019" name="Nat. Plants">
        <title>Genome sequencing of Musa balbisiana reveals subgenome evolution and function divergence in polyploid bananas.</title>
        <authorList>
            <person name="Yao X."/>
        </authorList>
    </citation>
    <scope>NUCLEOTIDE SEQUENCE [LARGE SCALE GENOMIC DNA]</scope>
    <source>
        <strain evidence="3">cv. DH-PKW</strain>
        <tissue evidence="2">Leaves</tissue>
    </source>
</reference>
<organism evidence="2 3">
    <name type="scientific">Musa balbisiana</name>
    <name type="common">Banana</name>
    <dbReference type="NCBI Taxonomy" id="52838"/>
    <lineage>
        <taxon>Eukaryota</taxon>
        <taxon>Viridiplantae</taxon>
        <taxon>Streptophyta</taxon>
        <taxon>Embryophyta</taxon>
        <taxon>Tracheophyta</taxon>
        <taxon>Spermatophyta</taxon>
        <taxon>Magnoliopsida</taxon>
        <taxon>Liliopsida</taxon>
        <taxon>Zingiberales</taxon>
        <taxon>Musaceae</taxon>
        <taxon>Musa</taxon>
    </lineage>
</organism>
<dbReference type="GO" id="GO:0009733">
    <property type="term" value="P:response to auxin"/>
    <property type="evidence" value="ECO:0007669"/>
    <property type="project" value="InterPro"/>
</dbReference>
<dbReference type="EMBL" id="PYDT01000010">
    <property type="protein sequence ID" value="THU46843.1"/>
    <property type="molecule type" value="Genomic_DNA"/>
</dbReference>
<evidence type="ECO:0000256" key="1">
    <source>
        <dbReference type="ARBA" id="ARBA00006974"/>
    </source>
</evidence>
<sequence>MMCSSSNSAGGGGLRAPKGYVPVLVGSGNSELERFFVPVKAFKHPSFSGLLEMASQEFGYKQKGVLRIPCDAQQFRRVLEVIAEIRMQ</sequence>
<comment type="caution">
    <text evidence="2">The sequence shown here is derived from an EMBL/GenBank/DDBJ whole genome shotgun (WGS) entry which is preliminary data.</text>
</comment>
<name>A0A4S8IF53_MUSBA</name>
<gene>
    <name evidence="2" type="ORF">C4D60_Mb09t09170</name>
</gene>